<dbReference type="RefSeq" id="WP_135189135.1">
    <property type="nucleotide sequence ID" value="NZ_SPUM01000044.1"/>
</dbReference>
<proteinExistence type="predicted"/>
<name>A0A4Y9T2B2_9BURK</name>
<evidence type="ECO:0000259" key="2">
    <source>
        <dbReference type="Pfam" id="PF13115"/>
    </source>
</evidence>
<dbReference type="Proteomes" id="UP000297258">
    <property type="component" value="Unassembled WGS sequence"/>
</dbReference>
<evidence type="ECO:0000313" key="4">
    <source>
        <dbReference type="Proteomes" id="UP000297258"/>
    </source>
</evidence>
<feature type="chain" id="PRO_5021403113" evidence="1">
    <location>
        <begin position="27"/>
        <end position="154"/>
    </location>
</feature>
<accession>A0A4Y9T2B2</accession>
<sequence length="154" mass="16444">MNAKKISLSLAFLSLVALTGCMSAPAGLDLSSVRHTAKATYIVETRPAAGYAPLFKMHAWEVRVTSAAGQPLDGLKISVDGGMPQHGHGLPTQPKVTRQLGDGRYLVEGMKFSMPGWWEIKYKIDGAAGEDNVTFNTIVNGRPAQPAAPQLAVR</sequence>
<dbReference type="InterPro" id="IPR032693">
    <property type="entry name" value="YtkA-like_dom"/>
</dbReference>
<dbReference type="EMBL" id="SPUM01000044">
    <property type="protein sequence ID" value="TFW33198.1"/>
    <property type="molecule type" value="Genomic_DNA"/>
</dbReference>
<protein>
    <submittedName>
        <fullName evidence="3">Auxin-binding protein</fullName>
    </submittedName>
</protein>
<reference evidence="3 4" key="1">
    <citation type="submission" date="2019-03" db="EMBL/GenBank/DDBJ databases">
        <title>Draft genome of Massilia hortus sp. nov., a novel bacterial species of the Oxalobacteraceae family.</title>
        <authorList>
            <person name="Peta V."/>
            <person name="Raths R."/>
            <person name="Bucking H."/>
        </authorList>
    </citation>
    <scope>NUCLEOTIDE SEQUENCE [LARGE SCALE GENOMIC DNA]</scope>
    <source>
        <strain evidence="3 4">ONC3</strain>
    </source>
</reference>
<dbReference type="Pfam" id="PF13115">
    <property type="entry name" value="YtkA"/>
    <property type="match status" value="1"/>
</dbReference>
<keyword evidence="4" id="KW-1185">Reference proteome</keyword>
<dbReference type="AlphaFoldDB" id="A0A4Y9T2B2"/>
<organism evidence="3 4">
    <name type="scientific">Massilia horti</name>
    <dbReference type="NCBI Taxonomy" id="2562153"/>
    <lineage>
        <taxon>Bacteria</taxon>
        <taxon>Pseudomonadati</taxon>
        <taxon>Pseudomonadota</taxon>
        <taxon>Betaproteobacteria</taxon>
        <taxon>Burkholderiales</taxon>
        <taxon>Oxalobacteraceae</taxon>
        <taxon>Telluria group</taxon>
        <taxon>Massilia</taxon>
    </lineage>
</organism>
<keyword evidence="1" id="KW-0732">Signal</keyword>
<dbReference type="PROSITE" id="PS51257">
    <property type="entry name" value="PROKAR_LIPOPROTEIN"/>
    <property type="match status" value="1"/>
</dbReference>
<feature type="signal peptide" evidence="1">
    <location>
        <begin position="1"/>
        <end position="26"/>
    </location>
</feature>
<dbReference type="OrthoDB" id="330101at2"/>
<feature type="domain" description="YtkA-like" evidence="2">
    <location>
        <begin position="57"/>
        <end position="122"/>
    </location>
</feature>
<evidence type="ECO:0000256" key="1">
    <source>
        <dbReference type="SAM" id="SignalP"/>
    </source>
</evidence>
<evidence type="ECO:0000313" key="3">
    <source>
        <dbReference type="EMBL" id="TFW33198.1"/>
    </source>
</evidence>
<gene>
    <name evidence="3" type="ORF">E4O92_07460</name>
</gene>
<comment type="caution">
    <text evidence="3">The sequence shown here is derived from an EMBL/GenBank/DDBJ whole genome shotgun (WGS) entry which is preliminary data.</text>
</comment>